<dbReference type="InterPro" id="IPR049174">
    <property type="entry name" value="Beta-AFase-like"/>
</dbReference>
<feature type="domain" description="Non-reducing end beta-L-arabinofuranosidase-like GH127 C-terminal" evidence="3">
    <location>
        <begin position="553"/>
        <end position="666"/>
    </location>
</feature>
<feature type="domain" description="Non-reducing end beta-L-arabinofuranosidase-like GH127 catalytic" evidence="1">
    <location>
        <begin position="18"/>
        <end position="431"/>
    </location>
</feature>
<dbReference type="Pfam" id="PF07944">
    <property type="entry name" value="Beta-AFase-like_GH127_cat"/>
    <property type="match status" value="1"/>
</dbReference>
<sequence length="671" mass="76231">MAHPQTLFPQTSFHGPSMLASRRATIIRVTVKAQLKRLKETGQFACFDLKWQPIYGDKSRWPAPPTLYWDSDVAKWIEGACYMLTAEYDAEVDAAVRELVDKIRHAQREDGYLNVYFTVIEPERRWSNIRDQHELYNAGHLIEAALAHSNYYKNDLLIDPLEKYVKLIRSVFGPGKDQRHGYPGHPEIELALLRLYTATRNQDAYELAQYFLEERGNPTGQDGMRYYGWERVQRGDSPWKRPNCYPMSADHWYNQAHKPILEQKSVEGHAVRAMYLYTGVADLLCLDELGLKPYGAKSKYFETLCGLWNNMVDKKMYLTGGVGSMWQWEGFGIDYFLPQGSAEGGCYSETCASIGVMMLAERMLHLDLNSKYADIMELCLYNTVMTAMSLEGSAFTYVNQLASSESDKSARETWFDTSCCPPNLTRLFGSIGGYLWDYGGDETGNLFVNVHLYTTAKVTFEVDGKTVVLEQRSDWPWDGKVFLQLQAPSSAATTIRLRLPAWAEKRFTLTPTLESPTIQNGYVILRPSYTSANKAFTIDIHGFKPRYISPHPYTNQQTLTLARGPLIYCVEDADNAWEQDHFRNVGITSGSGVTEHQGVLDKPGERFIALRTVGWVRKLDDEWARAGPGLQPGSHTTGSIETEARDITFIPYYLRANRGGNGHMRVGLLRQ</sequence>
<accession>A0AAI8VES1</accession>
<dbReference type="Proteomes" id="UP001295740">
    <property type="component" value="Unassembled WGS sequence"/>
</dbReference>
<dbReference type="Pfam" id="PF20736">
    <property type="entry name" value="Glyco_hydro127M"/>
    <property type="match status" value="1"/>
</dbReference>
<comment type="caution">
    <text evidence="4">The sequence shown here is derived from an EMBL/GenBank/DDBJ whole genome shotgun (WGS) entry which is preliminary data.</text>
</comment>
<protein>
    <submittedName>
        <fullName evidence="4">Uu.00g107130.m01.CDS01</fullName>
    </submittedName>
</protein>
<dbReference type="SUPFAM" id="SSF48208">
    <property type="entry name" value="Six-hairpin glycosidases"/>
    <property type="match status" value="1"/>
</dbReference>
<evidence type="ECO:0000259" key="3">
    <source>
        <dbReference type="Pfam" id="PF20737"/>
    </source>
</evidence>
<dbReference type="GO" id="GO:0005975">
    <property type="term" value="P:carbohydrate metabolic process"/>
    <property type="evidence" value="ECO:0007669"/>
    <property type="project" value="InterPro"/>
</dbReference>
<keyword evidence="5" id="KW-1185">Reference proteome</keyword>
<dbReference type="InterPro" id="IPR049046">
    <property type="entry name" value="Beta-AFase-like_GH127_middle"/>
</dbReference>
<dbReference type="Pfam" id="PF20737">
    <property type="entry name" value="Glyco_hydro127C"/>
    <property type="match status" value="1"/>
</dbReference>
<evidence type="ECO:0000313" key="5">
    <source>
        <dbReference type="Proteomes" id="UP001295740"/>
    </source>
</evidence>
<dbReference type="InterPro" id="IPR049049">
    <property type="entry name" value="Beta-AFase-like_GH127_C"/>
</dbReference>
<reference evidence="4" key="1">
    <citation type="submission" date="2023-10" db="EMBL/GenBank/DDBJ databases">
        <authorList>
            <person name="Hackl T."/>
        </authorList>
    </citation>
    <scope>NUCLEOTIDE SEQUENCE</scope>
</reference>
<dbReference type="AlphaFoldDB" id="A0AAI8VES1"/>
<feature type="domain" description="Non-reducing end beta-L-arabinofuranosidase-like GH127 middle" evidence="2">
    <location>
        <begin position="448"/>
        <end position="509"/>
    </location>
</feature>
<evidence type="ECO:0000259" key="2">
    <source>
        <dbReference type="Pfam" id="PF20736"/>
    </source>
</evidence>
<proteinExistence type="predicted"/>
<dbReference type="InterPro" id="IPR008928">
    <property type="entry name" value="6-hairpin_glycosidase_sf"/>
</dbReference>
<name>A0AAI8VES1_9PEZI</name>
<dbReference type="PANTHER" id="PTHR43465:SF2">
    <property type="entry name" value="DUF1680 DOMAIN PROTEIN (AFU_ORTHOLOGUE AFUA_1G08910)"/>
    <property type="match status" value="1"/>
</dbReference>
<dbReference type="EMBL" id="CAUWAG010000004">
    <property type="protein sequence ID" value="CAJ2503319.1"/>
    <property type="molecule type" value="Genomic_DNA"/>
</dbReference>
<dbReference type="InterPro" id="IPR012878">
    <property type="entry name" value="Beta-AFase-like_GH127_cat"/>
</dbReference>
<evidence type="ECO:0000313" key="4">
    <source>
        <dbReference type="EMBL" id="CAJ2503319.1"/>
    </source>
</evidence>
<dbReference type="PANTHER" id="PTHR43465">
    <property type="entry name" value="DUF1680 DOMAIN PROTEIN (AFU_ORTHOLOGUE AFUA_1G08910)"/>
    <property type="match status" value="1"/>
</dbReference>
<organism evidence="4 5">
    <name type="scientific">Anthostomella pinea</name>
    <dbReference type="NCBI Taxonomy" id="933095"/>
    <lineage>
        <taxon>Eukaryota</taxon>
        <taxon>Fungi</taxon>
        <taxon>Dikarya</taxon>
        <taxon>Ascomycota</taxon>
        <taxon>Pezizomycotina</taxon>
        <taxon>Sordariomycetes</taxon>
        <taxon>Xylariomycetidae</taxon>
        <taxon>Xylariales</taxon>
        <taxon>Xylariaceae</taxon>
        <taxon>Anthostomella</taxon>
    </lineage>
</organism>
<evidence type="ECO:0000259" key="1">
    <source>
        <dbReference type="Pfam" id="PF07944"/>
    </source>
</evidence>
<gene>
    <name evidence="4" type="ORF">KHLLAP_LOCUS3787</name>
</gene>